<keyword evidence="3" id="KW-0548">Nucleotidyltransferase</keyword>
<dbReference type="PANTHER" id="PTHR34047:SF8">
    <property type="entry name" value="PROTEIN YKFC"/>
    <property type="match status" value="1"/>
</dbReference>
<dbReference type="Pfam" id="PF08388">
    <property type="entry name" value="GIIM"/>
    <property type="match status" value="1"/>
</dbReference>
<sequence>MEASIWTERMLAALENGVKGGTWFSLIDKVARQRTLEIAWQKVAANKGSAGVDGQSIERFGYKASAYLEELSESLKSGTYRPQPVKRVEIPKGPGKTRPLGIPVVKDRIVQTALKLVIEPIFEKEFEETSFGFRPGCGCKSALREVDRLIKNGCTHVVDADLASYFDTIAHDRLMALVETRISDGRVLDLIHGYLKQDIISELKRWTPIGGTPQGAVISPLLANLYLHPLDRLMRSKGYRMVRYADDFVVMCPSPETAQSALAVINAWVAANGLTLHPDKTHVGDCTVPGQGFEFLGYRFEAGRRWVRRKSLNALRDRIRTKTRRTRGNSLKHIIEDLNPMLRGWFGYFKHANSNEFKSVDGFIRRRLRSVLRKQQKRPGMGQCRKDHTRWPNAFFAERGLFTMTEAHALASQSRC</sequence>
<dbReference type="NCBIfam" id="TIGR04416">
    <property type="entry name" value="group_II_RT_mat"/>
    <property type="match status" value="1"/>
</dbReference>
<dbReference type="InterPro" id="IPR043502">
    <property type="entry name" value="DNA/RNA_pol_sf"/>
</dbReference>
<dbReference type="Pfam" id="PF00078">
    <property type="entry name" value="RVT_1"/>
    <property type="match status" value="1"/>
</dbReference>
<evidence type="ECO:0000256" key="1">
    <source>
        <dbReference type="ARBA" id="ARBA00034120"/>
    </source>
</evidence>
<keyword evidence="3" id="KW-0808">Transferase</keyword>
<keyword evidence="3" id="KW-0695">RNA-directed DNA polymerase</keyword>
<dbReference type="InterPro" id="IPR013597">
    <property type="entry name" value="Mat_intron_G2"/>
</dbReference>
<dbReference type="PROSITE" id="PS50878">
    <property type="entry name" value="RT_POL"/>
    <property type="match status" value="1"/>
</dbReference>
<proteinExistence type="inferred from homology"/>
<evidence type="ECO:0000259" key="2">
    <source>
        <dbReference type="PROSITE" id="PS50878"/>
    </source>
</evidence>
<dbReference type="RefSeq" id="WP_197904735.1">
    <property type="nucleotide sequence ID" value="NZ_AP021874.1"/>
</dbReference>
<dbReference type="KEGG" id="dalk:DSCA_08320"/>
<keyword evidence="4" id="KW-1185">Reference proteome</keyword>
<dbReference type="InterPro" id="IPR030931">
    <property type="entry name" value="Group_II_RT_mat"/>
</dbReference>
<comment type="similarity">
    <text evidence="1">Belongs to the bacterial reverse transcriptase family.</text>
</comment>
<dbReference type="InterPro" id="IPR051083">
    <property type="entry name" value="GrpII_Intron_Splice-Mob/Def"/>
</dbReference>
<dbReference type="SUPFAM" id="SSF56672">
    <property type="entry name" value="DNA/RNA polymerases"/>
    <property type="match status" value="1"/>
</dbReference>
<organism evidence="3 4">
    <name type="scientific">Desulfosarcina alkanivorans</name>
    <dbReference type="NCBI Taxonomy" id="571177"/>
    <lineage>
        <taxon>Bacteria</taxon>
        <taxon>Pseudomonadati</taxon>
        <taxon>Thermodesulfobacteriota</taxon>
        <taxon>Desulfobacteria</taxon>
        <taxon>Desulfobacterales</taxon>
        <taxon>Desulfosarcinaceae</taxon>
        <taxon>Desulfosarcina</taxon>
    </lineage>
</organism>
<dbReference type="EMBL" id="AP021874">
    <property type="protein sequence ID" value="BBO66902.1"/>
    <property type="molecule type" value="Genomic_DNA"/>
</dbReference>
<name>A0A5K7YBW8_9BACT</name>
<dbReference type="CDD" id="cd01651">
    <property type="entry name" value="RT_G2_intron"/>
    <property type="match status" value="1"/>
</dbReference>
<feature type="domain" description="Reverse transcriptase" evidence="2">
    <location>
        <begin position="71"/>
        <end position="300"/>
    </location>
</feature>
<dbReference type="GO" id="GO:0003964">
    <property type="term" value="F:RNA-directed DNA polymerase activity"/>
    <property type="evidence" value="ECO:0007669"/>
    <property type="project" value="UniProtKB-KW"/>
</dbReference>
<accession>A0A5K7YBW8</accession>
<dbReference type="AlphaFoldDB" id="A0A5K7YBW8"/>
<dbReference type="PANTHER" id="PTHR34047">
    <property type="entry name" value="NUCLEAR INTRON MATURASE 1, MITOCHONDRIAL-RELATED"/>
    <property type="match status" value="1"/>
</dbReference>
<dbReference type="InterPro" id="IPR000477">
    <property type="entry name" value="RT_dom"/>
</dbReference>
<gene>
    <name evidence="3" type="ORF">DSCA_08320</name>
</gene>
<reference evidence="3 4" key="1">
    <citation type="submission" date="2019-11" db="EMBL/GenBank/DDBJ databases">
        <title>Comparative genomics of hydrocarbon-degrading Desulfosarcina strains.</title>
        <authorList>
            <person name="Watanabe M."/>
            <person name="Kojima H."/>
            <person name="Fukui M."/>
        </authorList>
    </citation>
    <scope>NUCLEOTIDE SEQUENCE [LARGE SCALE GENOMIC DNA]</scope>
    <source>
        <strain evidence="3 4">PL12</strain>
    </source>
</reference>
<evidence type="ECO:0000313" key="3">
    <source>
        <dbReference type="EMBL" id="BBO66902.1"/>
    </source>
</evidence>
<evidence type="ECO:0000313" key="4">
    <source>
        <dbReference type="Proteomes" id="UP000427906"/>
    </source>
</evidence>
<protein>
    <submittedName>
        <fullName evidence="3">Group II intron reverse transcriptase/maturase</fullName>
    </submittedName>
</protein>
<dbReference type="Proteomes" id="UP000427906">
    <property type="component" value="Chromosome"/>
</dbReference>